<dbReference type="PANTHER" id="PTHR24111:SF0">
    <property type="entry name" value="LEUCINE-RICH REPEAT-CONTAINING PROTEIN"/>
    <property type="match status" value="1"/>
</dbReference>
<protein>
    <submittedName>
        <fullName evidence="2">Uncharacterized protein</fullName>
    </submittedName>
</protein>
<dbReference type="EMBL" id="GG662712">
    <property type="protein sequence ID" value="EAR94603.2"/>
    <property type="molecule type" value="Genomic_DNA"/>
</dbReference>
<name>Q23DK9_TETTS</name>
<keyword evidence="1" id="KW-0677">Repeat</keyword>
<dbReference type="InterPro" id="IPR052201">
    <property type="entry name" value="LRR-containing_regulator"/>
</dbReference>
<keyword evidence="3" id="KW-1185">Reference proteome</keyword>
<dbReference type="PANTHER" id="PTHR24111">
    <property type="entry name" value="LEUCINE-RICH REPEAT-CONTAINING PROTEIN 34"/>
    <property type="match status" value="1"/>
</dbReference>
<evidence type="ECO:0000313" key="2">
    <source>
        <dbReference type="EMBL" id="EAR94603.2"/>
    </source>
</evidence>
<organism evidence="2 3">
    <name type="scientific">Tetrahymena thermophila (strain SB210)</name>
    <dbReference type="NCBI Taxonomy" id="312017"/>
    <lineage>
        <taxon>Eukaryota</taxon>
        <taxon>Sar</taxon>
        <taxon>Alveolata</taxon>
        <taxon>Ciliophora</taxon>
        <taxon>Intramacronucleata</taxon>
        <taxon>Oligohymenophorea</taxon>
        <taxon>Hymenostomatida</taxon>
        <taxon>Tetrahymenina</taxon>
        <taxon>Tetrahymenidae</taxon>
        <taxon>Tetrahymena</taxon>
    </lineage>
</organism>
<dbReference type="HOGENOM" id="CLU_781817_0_0_1"/>
<dbReference type="RefSeq" id="XP_001014677.2">
    <property type="nucleotide sequence ID" value="XM_001014677.2"/>
</dbReference>
<dbReference type="GeneID" id="7842595"/>
<dbReference type="KEGG" id="tet:TTHERM_00046820"/>
<dbReference type="eggNOG" id="ENOG502SP1I">
    <property type="taxonomic scope" value="Eukaryota"/>
</dbReference>
<evidence type="ECO:0000256" key="1">
    <source>
        <dbReference type="ARBA" id="ARBA00022737"/>
    </source>
</evidence>
<accession>Q23DK9</accession>
<sequence length="401" mass="46627">MKRFLIMKIKEYQKYLSQDLPILDSNGDNTAIINFDFNENSNEFLENYDKIEQEYQLGHKNNDLELKETSLLKSKFGSKLNLSNQENKLMDAMKLSDSDIEGFLEIISNNSTFKGELIFSDHRLTNQTSIRIAKILEKNSPFITGISLNDIEGFSYICGQNIGEAIKKNKTLRKLHLHNAKLGTKGANRVIEGLKSNKYIEDYDLGQLTNESLSYLVKFISQEHIVQNLSFSEDLAEPWKENTKHEFLRALRDNSYNKQLQSIDIYSERLEENQTFIAEIAILCQHNRRAMITQKNNEYKSKELNTSHSEYYDGDNHAKNAFQFSVKTYMSNVIETLLDEGLYYLEKERSNITRDEKIFEINKQHVNKEILDDIFKADGSLLVLARYMINKIEKNKELSGE</sequence>
<dbReference type="AlphaFoldDB" id="Q23DK9"/>
<gene>
    <name evidence="2" type="ORF">TTHERM_00046820</name>
</gene>
<dbReference type="Proteomes" id="UP000009168">
    <property type="component" value="Unassembled WGS sequence"/>
</dbReference>
<reference evidence="3" key="1">
    <citation type="journal article" date="2006" name="PLoS Biol.">
        <title>Macronuclear genome sequence of the ciliate Tetrahymena thermophila, a model eukaryote.</title>
        <authorList>
            <person name="Eisen J.A."/>
            <person name="Coyne R.S."/>
            <person name="Wu M."/>
            <person name="Wu D."/>
            <person name="Thiagarajan M."/>
            <person name="Wortman J.R."/>
            <person name="Badger J.H."/>
            <person name="Ren Q."/>
            <person name="Amedeo P."/>
            <person name="Jones K.M."/>
            <person name="Tallon L.J."/>
            <person name="Delcher A.L."/>
            <person name="Salzberg S.L."/>
            <person name="Silva J.C."/>
            <person name="Haas B.J."/>
            <person name="Majoros W.H."/>
            <person name="Farzad M."/>
            <person name="Carlton J.M."/>
            <person name="Smith R.K. Jr."/>
            <person name="Garg J."/>
            <person name="Pearlman R.E."/>
            <person name="Karrer K.M."/>
            <person name="Sun L."/>
            <person name="Manning G."/>
            <person name="Elde N.C."/>
            <person name="Turkewitz A.P."/>
            <person name="Asai D.J."/>
            <person name="Wilkes D.E."/>
            <person name="Wang Y."/>
            <person name="Cai H."/>
            <person name="Collins K."/>
            <person name="Stewart B.A."/>
            <person name="Lee S.R."/>
            <person name="Wilamowska K."/>
            <person name="Weinberg Z."/>
            <person name="Ruzzo W.L."/>
            <person name="Wloga D."/>
            <person name="Gaertig J."/>
            <person name="Frankel J."/>
            <person name="Tsao C.-C."/>
            <person name="Gorovsky M.A."/>
            <person name="Keeling P.J."/>
            <person name="Waller R.F."/>
            <person name="Patron N.J."/>
            <person name="Cherry J.M."/>
            <person name="Stover N.A."/>
            <person name="Krieger C.J."/>
            <person name="del Toro C."/>
            <person name="Ryder H.F."/>
            <person name="Williamson S.C."/>
            <person name="Barbeau R.A."/>
            <person name="Hamilton E.P."/>
            <person name="Orias E."/>
        </authorList>
    </citation>
    <scope>NUCLEOTIDE SEQUENCE [LARGE SCALE GENOMIC DNA]</scope>
    <source>
        <strain evidence="3">SB210</strain>
    </source>
</reference>
<dbReference type="InterPro" id="IPR032675">
    <property type="entry name" value="LRR_dom_sf"/>
</dbReference>
<dbReference type="SUPFAM" id="SSF52047">
    <property type="entry name" value="RNI-like"/>
    <property type="match status" value="1"/>
</dbReference>
<proteinExistence type="predicted"/>
<dbReference type="OrthoDB" id="310089at2759"/>
<dbReference type="InParanoid" id="Q23DK9"/>
<evidence type="ECO:0000313" key="3">
    <source>
        <dbReference type="Proteomes" id="UP000009168"/>
    </source>
</evidence>
<dbReference type="Gene3D" id="3.80.10.10">
    <property type="entry name" value="Ribonuclease Inhibitor"/>
    <property type="match status" value="1"/>
</dbReference>